<accession>A0AAC8YYS2</accession>
<dbReference type="InterPro" id="IPR029069">
    <property type="entry name" value="HotDog_dom_sf"/>
</dbReference>
<dbReference type="SUPFAM" id="SSF54637">
    <property type="entry name" value="Thioesterase/thiol ester dehydrase-isomerase"/>
    <property type="match status" value="1"/>
</dbReference>
<name>A0AAC8YYS2_SPHMC</name>
<evidence type="ECO:0000313" key="2">
    <source>
        <dbReference type="Proteomes" id="UP000076088"/>
    </source>
</evidence>
<dbReference type="Gene3D" id="3.10.129.10">
    <property type="entry name" value="Hotdog Thioesterase"/>
    <property type="match status" value="1"/>
</dbReference>
<dbReference type="Proteomes" id="UP000076088">
    <property type="component" value="Chromosome"/>
</dbReference>
<dbReference type="Pfam" id="PF13279">
    <property type="entry name" value="4HBT_2"/>
    <property type="match status" value="1"/>
</dbReference>
<gene>
    <name evidence="1" type="ORF">ATM17_06645</name>
</gene>
<dbReference type="EMBL" id="CP013344">
    <property type="protein sequence ID" value="AMU88720.1"/>
    <property type="molecule type" value="Genomic_DNA"/>
</dbReference>
<dbReference type="RefSeq" id="WP_054728572.1">
    <property type="nucleotide sequence ID" value="NZ_CP009429.1"/>
</dbReference>
<dbReference type="CDD" id="cd00586">
    <property type="entry name" value="4HBT"/>
    <property type="match status" value="1"/>
</dbReference>
<keyword evidence="2" id="KW-1185">Reference proteome</keyword>
<proteinExistence type="predicted"/>
<organism evidence="1 2">
    <name type="scientific">Sphingopyxis macrogoltabida</name>
    <name type="common">Sphingomonas macrogoltabidus</name>
    <dbReference type="NCBI Taxonomy" id="33050"/>
    <lineage>
        <taxon>Bacteria</taxon>
        <taxon>Pseudomonadati</taxon>
        <taxon>Pseudomonadota</taxon>
        <taxon>Alphaproteobacteria</taxon>
        <taxon>Sphingomonadales</taxon>
        <taxon>Sphingomonadaceae</taxon>
        <taxon>Sphingopyxis</taxon>
    </lineage>
</organism>
<protein>
    <recommendedName>
        <fullName evidence="3">Thioesterase</fullName>
    </recommendedName>
</protein>
<reference evidence="1 2" key="2">
    <citation type="journal article" date="2016" name="Genome Announc.">
        <title>Complete Genome Sequence of Sphingopyxis macrogoltabida Strain 203N (NBRC 111659), a Polyethylene Glycol Degrader.</title>
        <authorList>
            <person name="Ohtsubo Y."/>
            <person name="Nonoyama S."/>
            <person name="Nagata Y."/>
            <person name="Numata M."/>
            <person name="Tsuchikane K."/>
            <person name="Hosoyama A."/>
            <person name="Yamazoe A."/>
            <person name="Tsuda M."/>
            <person name="Fujita N."/>
            <person name="Kawai F."/>
        </authorList>
    </citation>
    <scope>NUCLEOTIDE SEQUENCE [LARGE SCALE GENOMIC DNA]</scope>
    <source>
        <strain evidence="1 2">203N</strain>
    </source>
</reference>
<reference evidence="2" key="1">
    <citation type="submission" date="2015-11" db="EMBL/GenBank/DDBJ databases">
        <title>Complete genome sequence of a polyethylene-glycol degrader Sphingopyxis macrogoltabida 203N (NBRC 111659).</title>
        <authorList>
            <person name="Yoshiyuki O."/>
            <person name="Shouta N."/>
            <person name="Nagata Y."/>
            <person name="Numata M."/>
            <person name="Tsuchikane K."/>
            <person name="Hosoyama A."/>
            <person name="Yamazoe A."/>
            <person name="Tsuda M."/>
            <person name="Fujita N."/>
            <person name="Kawai F."/>
        </authorList>
    </citation>
    <scope>NUCLEOTIDE SEQUENCE [LARGE SCALE GENOMIC DNA]</scope>
    <source>
        <strain evidence="2">203N</strain>
    </source>
</reference>
<dbReference type="KEGG" id="smaz:LH19_13270"/>
<sequence length="142" mass="15492">MKPDVYRLDPATYPRHKAVPIRFSDVDMFRHLNNVATGQFYEEARFELLAEARELVTKEDRTALVIANVNTSFLGQARYPGTIDVGTGILRIGERSLVIAQGLFIDGKCIGIADSTIVSMGPEGAAPLADPIRVFLSSLAIA</sequence>
<evidence type="ECO:0008006" key="3">
    <source>
        <dbReference type="Google" id="ProtNLM"/>
    </source>
</evidence>
<dbReference type="AlphaFoldDB" id="A0AAC8YYS2"/>
<evidence type="ECO:0000313" key="1">
    <source>
        <dbReference type="EMBL" id="AMU88720.1"/>
    </source>
</evidence>